<feature type="region of interest" description="Disordered" evidence="2">
    <location>
        <begin position="642"/>
        <end position="720"/>
    </location>
</feature>
<dbReference type="InterPro" id="IPR011992">
    <property type="entry name" value="EF-hand-dom_pair"/>
</dbReference>
<feature type="region of interest" description="Disordered" evidence="2">
    <location>
        <begin position="1117"/>
        <end position="1147"/>
    </location>
</feature>
<protein>
    <submittedName>
        <fullName evidence="5">Calmodulin</fullName>
    </submittedName>
</protein>
<proteinExistence type="predicted"/>
<dbReference type="PROSITE" id="PS50222">
    <property type="entry name" value="EF_HAND_2"/>
    <property type="match status" value="3"/>
</dbReference>
<dbReference type="PROSITE" id="PS00018">
    <property type="entry name" value="EF_HAND_1"/>
    <property type="match status" value="2"/>
</dbReference>
<sequence>MTHYDLTKDGKVDRRELRTVAYMDHKLPPTISDDIFRKADRNDDKFIDRTEVMAAARLVRRHVARATLRWLEDHDTDGDGLLSEMELFESIYMELGLSMRDVKGCFQESDVNKDKYLTSSELVETLHCSRLLALKEGKGLLKVYDTDGDHRLNIQEAQMLAGLRYDIEPSYATLVFKDISHRTDHTINELELVDYLTKLREEAAIAALNKLSGLDKNGDEAVSFSELLQEYEKQLEKSILKKIFSKVDVNKNAHIDPIEFVSLQNLIADELRLQMIQNDFEQQYSASINATTSLPTLIIFKLPKKRHIQRQPRQRKRRSDPEADEKLMVSDKSHPGIREVTAVNTSGVYFSTVVTAVPKFMKSSNEYQEFLSDGAKLISEIFANSKRPENKDIGTDKIKKTQENSISDENISPFIPTMMQKDRKLKLAATNEDKLETSSGTDKSGHVRNQNGALINSPNIAYIKKFEKFFDFLQKAIKRISKVLKENSRKQAEGLKSPLRSINIIKHSSQIADNTSNTEASEIKKIASDSKNSILTPTTEKLKTQKDLDETIYERIHNENDFIVHTPVDLSEYKATVAEKFGGFFGTPFLQLDKNKARKEVKMINYEKSEHEQSLDEASFYAAEKIEEEFEVVNEDGCILESQTDSSDSDYFSEHPTRQRKRYKCNTKPQTLNKTSTGALQKTSNKFKETKLPSESNGKFRNQKKQRLQHKRSNESDSLENGTILPLLQDVVNESSLLKTKDKPSAVGDKVFPKHDNDEAIEMIPEEQGNEESDELSGEKASTKHINLNELSQHESKNEHNKSILQPLDSRMTNKYTKQIHSKPDSMGLGKISSKTKGKKLSSYEAAYLEGDKSVDEFGFPVHTLADRVYKGYKVLEQNSMFSTDRNFTNKNDREVYPQSQTTDSQLSKSQNSPSEEMRLQVVNAKYQTVSNSSEEDEFLDEVLNDMLNVTFSEIDQASMVSNAAKSENRRKKDSQKTTELLFKLKKNYTVSQIPETSVTSPTLPNVSPISVIFPSSPKIFPLLAINPGLSTTVDHPNDETVPTRTFFLTDHENEQIPRMQAYTKTAVDIEYDKINQTPTAPNTVPNLTTHLENKKDIHDLRVENTEPVRTLPDIMERSGKSKDSEQHNEGLVRKKRKKCSRHRYGSQRKCPDNDNITFEVTVPTAYTTQQLRNYVSNLWSVRDDVAVNCFFVFIDPIFRNVICDKKQLLYECRLKAKYRSKICSKTQRCTTLSRSTETSENIDSPKQDFYQKNETESFHQILNTNETGQSPVKNLRTERIEDLLLRAVQEYQTYLKIQKKGLKINK</sequence>
<feature type="region of interest" description="Disordered" evidence="2">
    <location>
        <begin position="306"/>
        <end position="330"/>
    </location>
</feature>
<dbReference type="Gene3D" id="1.10.238.10">
    <property type="entry name" value="EF-hand"/>
    <property type="match status" value="3"/>
</dbReference>
<accession>A0A1I7VM27</accession>
<feature type="domain" description="EF-hand" evidence="3">
    <location>
        <begin position="27"/>
        <end position="62"/>
    </location>
</feature>
<feature type="compositionally biased region" description="Basic residues" evidence="2">
    <location>
        <begin position="306"/>
        <end position="318"/>
    </location>
</feature>
<feature type="region of interest" description="Disordered" evidence="2">
    <location>
        <begin position="790"/>
        <end position="811"/>
    </location>
</feature>
<reference evidence="5" key="2">
    <citation type="submission" date="2016-11" db="UniProtKB">
        <authorList>
            <consortium name="WormBaseParasite"/>
        </authorList>
    </citation>
    <scope>IDENTIFICATION</scope>
</reference>
<dbReference type="WBParaSite" id="EN70_4069">
    <property type="protein sequence ID" value="EN70_4069"/>
    <property type="gene ID" value="EN70_4069"/>
</dbReference>
<dbReference type="STRING" id="7209.A0A1I7VM27"/>
<dbReference type="eggNOG" id="KOG0027">
    <property type="taxonomic scope" value="Eukaryota"/>
</dbReference>
<dbReference type="InterPro" id="IPR002048">
    <property type="entry name" value="EF_hand_dom"/>
</dbReference>
<feature type="domain" description="EF-hand" evidence="3">
    <location>
        <begin position="97"/>
        <end position="132"/>
    </location>
</feature>
<evidence type="ECO:0000256" key="1">
    <source>
        <dbReference type="ARBA" id="ARBA00022837"/>
    </source>
</evidence>
<feature type="region of interest" description="Disordered" evidence="2">
    <location>
        <begin position="885"/>
        <end position="917"/>
    </location>
</feature>
<dbReference type="SMART" id="SM00054">
    <property type="entry name" value="EFh"/>
    <property type="match status" value="5"/>
</dbReference>
<feature type="compositionally biased region" description="Basic residues" evidence="2">
    <location>
        <begin position="1134"/>
        <end position="1147"/>
    </location>
</feature>
<evidence type="ECO:0000313" key="5">
    <source>
        <dbReference type="WBParaSite" id="EN70_4069"/>
    </source>
</evidence>
<evidence type="ECO:0000259" key="3">
    <source>
        <dbReference type="PROSITE" id="PS50222"/>
    </source>
</evidence>
<name>A0A1I7VM27_LOALO</name>
<organism evidence="4 5">
    <name type="scientific">Loa loa</name>
    <name type="common">Eye worm</name>
    <name type="synonym">Filaria loa</name>
    <dbReference type="NCBI Taxonomy" id="7209"/>
    <lineage>
        <taxon>Eukaryota</taxon>
        <taxon>Metazoa</taxon>
        <taxon>Ecdysozoa</taxon>
        <taxon>Nematoda</taxon>
        <taxon>Chromadorea</taxon>
        <taxon>Rhabditida</taxon>
        <taxon>Spirurina</taxon>
        <taxon>Spiruromorpha</taxon>
        <taxon>Filarioidea</taxon>
        <taxon>Onchocercidae</taxon>
        <taxon>Loa</taxon>
    </lineage>
</organism>
<keyword evidence="4" id="KW-1185">Reference proteome</keyword>
<evidence type="ECO:0000313" key="4">
    <source>
        <dbReference type="Proteomes" id="UP000095285"/>
    </source>
</evidence>
<dbReference type="Proteomes" id="UP000095285">
    <property type="component" value="Unassembled WGS sequence"/>
</dbReference>
<feature type="compositionally biased region" description="Polar residues" evidence="2">
    <location>
        <begin position="898"/>
        <end position="915"/>
    </location>
</feature>
<dbReference type="CDD" id="cd00051">
    <property type="entry name" value="EFh"/>
    <property type="match status" value="1"/>
</dbReference>
<keyword evidence="1" id="KW-0106">Calcium</keyword>
<feature type="compositionally biased region" description="Polar residues" evidence="2">
    <location>
        <begin position="667"/>
        <end position="684"/>
    </location>
</feature>
<feature type="compositionally biased region" description="Basic and acidic residues" evidence="2">
    <location>
        <begin position="319"/>
        <end position="330"/>
    </location>
</feature>
<feature type="domain" description="EF-hand" evidence="3">
    <location>
        <begin position="235"/>
        <end position="270"/>
    </location>
</feature>
<dbReference type="InterPro" id="IPR018247">
    <property type="entry name" value="EF_Hand_1_Ca_BS"/>
</dbReference>
<feature type="compositionally biased region" description="Basic residues" evidence="2">
    <location>
        <begin position="701"/>
        <end position="711"/>
    </location>
</feature>
<dbReference type="GO" id="GO:0005509">
    <property type="term" value="F:calcium ion binding"/>
    <property type="evidence" value="ECO:0007669"/>
    <property type="project" value="InterPro"/>
</dbReference>
<feature type="compositionally biased region" description="Basic and acidic residues" evidence="2">
    <location>
        <begin position="1117"/>
        <end position="1133"/>
    </location>
</feature>
<dbReference type="SUPFAM" id="SSF47473">
    <property type="entry name" value="EF-hand"/>
    <property type="match status" value="2"/>
</dbReference>
<evidence type="ECO:0000256" key="2">
    <source>
        <dbReference type="SAM" id="MobiDB-lite"/>
    </source>
</evidence>
<feature type="compositionally biased region" description="Basic and acidic residues" evidence="2">
    <location>
        <begin position="792"/>
        <end position="802"/>
    </location>
</feature>
<reference evidence="4" key="1">
    <citation type="submission" date="2012-04" db="EMBL/GenBank/DDBJ databases">
        <title>The Genome Sequence of Loa loa.</title>
        <authorList>
            <consortium name="The Broad Institute Genome Sequencing Platform"/>
            <consortium name="Broad Institute Genome Sequencing Center for Infectious Disease"/>
            <person name="Nutman T.B."/>
            <person name="Fink D.L."/>
            <person name="Russ C."/>
            <person name="Young S."/>
            <person name="Zeng Q."/>
            <person name="Gargeya S."/>
            <person name="Alvarado L."/>
            <person name="Berlin A."/>
            <person name="Chapman S.B."/>
            <person name="Chen Z."/>
            <person name="Freedman E."/>
            <person name="Gellesch M."/>
            <person name="Goldberg J."/>
            <person name="Griggs A."/>
            <person name="Gujja S."/>
            <person name="Heilman E.R."/>
            <person name="Heiman D."/>
            <person name="Howarth C."/>
            <person name="Mehta T."/>
            <person name="Neiman D."/>
            <person name="Pearson M."/>
            <person name="Roberts A."/>
            <person name="Saif S."/>
            <person name="Shea T."/>
            <person name="Shenoy N."/>
            <person name="Sisk P."/>
            <person name="Stolte C."/>
            <person name="Sykes S."/>
            <person name="White J."/>
            <person name="Yandava C."/>
            <person name="Haas B."/>
            <person name="Henn M.R."/>
            <person name="Nusbaum C."/>
            <person name="Birren B."/>
        </authorList>
    </citation>
    <scope>NUCLEOTIDE SEQUENCE [LARGE SCALE GENOMIC DNA]</scope>
</reference>